<dbReference type="Gene3D" id="1.25.40.10">
    <property type="entry name" value="Tetratricopeptide repeat domain"/>
    <property type="match status" value="1"/>
</dbReference>
<proteinExistence type="predicted"/>
<sequence>MILFGSFPRVAIMFYSFKSFSRLFSRTIHIGGMVICFGLPLTCGDALAQSSQNVGPRPGGQSLDVIEAERKKLFAQMMAHPDDLDTAFQYAALSSQAGDLEGAVSTLERMLIYAPGLPRLQLELGVLYYRLGAYETARQYFEGAQSAGDVPSEVKTKVEDYLAAIDKQAAPSSLTGMVRTGIRYQSNANAGPGNSTVTLNGLSYRLDELTVAGEDFNAFLTSSVRYRHELDEQGIAIEAGISGYTAGYRDRDALNTGALEGYVGPTFDLARFGLDDRTLSVFFLSSGVLIEGDRYLASIGASTTFNWQVTPTDGVAAQLEYRYEDYNNTKSRQSAEYQTGDRIDGQLSYSRQITEDFNISSRVLATRRIAETDYLSSTELGLGIGSAWRFAAPIGDGPAWVLALDTAVSRRNFDGPDAMIDADERQQDTEFSVNLRQIVPFTDSVALVAEAGYRKVWSNYDIKAFDNISVSLGIQSSF</sequence>
<dbReference type="Pfam" id="PF14559">
    <property type="entry name" value="TPR_19"/>
    <property type="match status" value="1"/>
</dbReference>
<gene>
    <name evidence="1" type="ORF">DMY87_01820</name>
</gene>
<organism evidence="1 2">
    <name type="scientific">Rhizobium wuzhouense</name>
    <dbReference type="NCBI Taxonomy" id="1986026"/>
    <lineage>
        <taxon>Bacteria</taxon>
        <taxon>Pseudomonadati</taxon>
        <taxon>Pseudomonadota</taxon>
        <taxon>Alphaproteobacteria</taxon>
        <taxon>Hyphomicrobiales</taxon>
        <taxon>Rhizobiaceae</taxon>
        <taxon>Rhizobium/Agrobacterium group</taxon>
        <taxon>Rhizobium</taxon>
    </lineage>
</organism>
<dbReference type="InterPro" id="IPR011990">
    <property type="entry name" value="TPR-like_helical_dom_sf"/>
</dbReference>
<reference evidence="1 2" key="1">
    <citation type="submission" date="2018-06" db="EMBL/GenBank/DDBJ databases">
        <title>Rhizobium wuzhouense sp. nov., isolated from roots of Oryza officinalis.</title>
        <authorList>
            <person name="Yuan T."/>
        </authorList>
    </citation>
    <scope>NUCLEOTIDE SEQUENCE [LARGE SCALE GENOMIC DNA]</scope>
    <source>
        <strain evidence="1 2">W44</strain>
    </source>
</reference>
<dbReference type="Proteomes" id="UP000247536">
    <property type="component" value="Unassembled WGS sequence"/>
</dbReference>
<comment type="caution">
    <text evidence="1">The sequence shown here is derived from an EMBL/GenBank/DDBJ whole genome shotgun (WGS) entry which is preliminary data.</text>
</comment>
<accession>A0ABX5NW65</accession>
<keyword evidence="2" id="KW-1185">Reference proteome</keyword>
<evidence type="ECO:0008006" key="3">
    <source>
        <dbReference type="Google" id="ProtNLM"/>
    </source>
</evidence>
<protein>
    <recommendedName>
        <fullName evidence="3">DUF560 domain-containing protein</fullName>
    </recommendedName>
</protein>
<evidence type="ECO:0000313" key="2">
    <source>
        <dbReference type="Proteomes" id="UP000247536"/>
    </source>
</evidence>
<dbReference type="SUPFAM" id="SSF48452">
    <property type="entry name" value="TPR-like"/>
    <property type="match status" value="1"/>
</dbReference>
<name>A0ABX5NW65_9HYPH</name>
<dbReference type="EMBL" id="QJRY01000001">
    <property type="protein sequence ID" value="PYB77136.1"/>
    <property type="molecule type" value="Genomic_DNA"/>
</dbReference>
<evidence type="ECO:0000313" key="1">
    <source>
        <dbReference type="EMBL" id="PYB77136.1"/>
    </source>
</evidence>